<dbReference type="EMBL" id="MN739978">
    <property type="protein sequence ID" value="QHT81137.1"/>
    <property type="molecule type" value="Genomic_DNA"/>
</dbReference>
<reference evidence="1" key="1">
    <citation type="journal article" date="2020" name="Nature">
        <title>Giant virus diversity and host interactions through global metagenomics.</title>
        <authorList>
            <person name="Schulz F."/>
            <person name="Roux S."/>
            <person name="Paez-Espino D."/>
            <person name="Jungbluth S."/>
            <person name="Walsh D.A."/>
            <person name="Denef V.J."/>
            <person name="McMahon K.D."/>
            <person name="Konstantinidis K.T."/>
            <person name="Eloe-Fadrosh E.A."/>
            <person name="Kyrpides N.C."/>
            <person name="Woyke T."/>
        </authorList>
    </citation>
    <scope>NUCLEOTIDE SEQUENCE</scope>
    <source>
        <strain evidence="1">GVMAG-M-3300023184-135</strain>
    </source>
</reference>
<organism evidence="1">
    <name type="scientific">viral metagenome</name>
    <dbReference type="NCBI Taxonomy" id="1070528"/>
    <lineage>
        <taxon>unclassified sequences</taxon>
        <taxon>metagenomes</taxon>
        <taxon>organismal metagenomes</taxon>
    </lineage>
</organism>
<dbReference type="Pfam" id="PF19174">
    <property type="entry name" value="DUF5856"/>
    <property type="match status" value="1"/>
</dbReference>
<proteinExistence type="predicted"/>
<protein>
    <submittedName>
        <fullName evidence="1">Uncharacterized protein</fullName>
    </submittedName>
</protein>
<dbReference type="AlphaFoldDB" id="A0A6C0HL98"/>
<accession>A0A6C0HL98</accession>
<sequence length="124" mass="14347">MSADIINVMLTLRNQVKVYHWQTMSFSRHKSTDDLVTSLDENIDKFVEVYMGKHGPPTFSGANMKITVHNVIDKKAAELLKAGIEWLTRDLPRFLNKTKDTDLLNIRDEILADLNQVLFLFRLK</sequence>
<evidence type="ECO:0000313" key="1">
    <source>
        <dbReference type="EMBL" id="QHT81137.1"/>
    </source>
</evidence>
<dbReference type="InterPro" id="IPR043876">
    <property type="entry name" value="DUF5856"/>
</dbReference>
<name>A0A6C0HL98_9ZZZZ</name>